<evidence type="ECO:0000259" key="1">
    <source>
        <dbReference type="Pfam" id="PF04326"/>
    </source>
</evidence>
<accession>A0A0R1ZIT0</accession>
<gene>
    <name evidence="3" type="ORF">FC18_GL000588</name>
</gene>
<dbReference type="AlphaFoldDB" id="A0A0R1ZIT0"/>
<dbReference type="Pfam" id="PF04326">
    <property type="entry name" value="SLFN_AlbA_2"/>
    <property type="match status" value="1"/>
</dbReference>
<dbReference type="InterPro" id="IPR007421">
    <property type="entry name" value="Schlafen_AlbA_2_dom"/>
</dbReference>
<sequence length="499" mass="56379">MVMIVQQIPNEFKKMLDDGVESDTIEFKAAQGEDGLGRVPKSIYETICSFSNHFGGNIFLGVDDSGQILGLTVERAKLMRKDLILAAQSENKISPAVYLDVKLFCSEGKAILYVYVPNSSQVHRLNGTHIFDRNDDADVDITKQTSRVQKVYLQKQNEYSENKVYPYADIADLQEKLIIRVANSVTNSKTGEKPLIGLKPVDVLKALGLYKRSLESGTEGITLAAILLFGTDEAIKSVAPYYVIDVLIKIVDEERYDDRLRIQINLIDAYSEIMAFLDRYFSEPFLLDGTTRVNPREIIFRELVVNMLVHREYASPYPSRILVYKNRIDFENANKPFQPGIININDIRPYSKNPNIATVFHHLGLVDEVGSGMKKVEKYAPTYFGGQPVVNDDEIFSVRLPITSDGISRQSHAIKQLKTVENDGSQMDSITIARELVIKSMNGDLSAKEIYALVSGLNITMANFRDHVLNYLLQHNQIERTIPEKPTSPRQKYRKTAQN</sequence>
<name>A0A0R1ZIT0_9LACO</name>
<evidence type="ECO:0000313" key="3">
    <source>
        <dbReference type="EMBL" id="KRM54367.1"/>
    </source>
</evidence>
<dbReference type="Pfam" id="PF13749">
    <property type="entry name" value="HATPase_c_4"/>
    <property type="match status" value="1"/>
</dbReference>
<dbReference type="Gene3D" id="3.30.565.60">
    <property type="match status" value="1"/>
</dbReference>
<dbReference type="InterPro" id="IPR049514">
    <property type="entry name" value="Fic-like_C"/>
</dbReference>
<dbReference type="Proteomes" id="UP000051679">
    <property type="component" value="Unassembled WGS sequence"/>
</dbReference>
<proteinExistence type="predicted"/>
<reference evidence="3 4" key="1">
    <citation type="journal article" date="2015" name="Genome Announc.">
        <title>Expanding the biotechnology potential of lactobacilli through comparative genomics of 213 strains and associated genera.</title>
        <authorList>
            <person name="Sun Z."/>
            <person name="Harris H.M."/>
            <person name="McCann A."/>
            <person name="Guo C."/>
            <person name="Argimon S."/>
            <person name="Zhang W."/>
            <person name="Yang X."/>
            <person name="Jeffery I.B."/>
            <person name="Cooney J.C."/>
            <person name="Kagawa T.F."/>
            <person name="Liu W."/>
            <person name="Song Y."/>
            <person name="Salvetti E."/>
            <person name="Wrobel A."/>
            <person name="Rasinkangas P."/>
            <person name="Parkhill J."/>
            <person name="Rea M.C."/>
            <person name="O'Sullivan O."/>
            <person name="Ritari J."/>
            <person name="Douillard F.P."/>
            <person name="Paul Ross R."/>
            <person name="Yang R."/>
            <person name="Briner A.E."/>
            <person name="Felis G.E."/>
            <person name="de Vos W.M."/>
            <person name="Barrangou R."/>
            <person name="Klaenhammer T.R."/>
            <person name="Caufield P.W."/>
            <person name="Cui Y."/>
            <person name="Zhang H."/>
            <person name="O'Toole P.W."/>
        </authorList>
    </citation>
    <scope>NUCLEOTIDE SEQUENCE [LARGE SCALE GENOMIC DNA]</scope>
    <source>
        <strain evidence="3 4">DSM 20505</strain>
    </source>
</reference>
<dbReference type="PANTHER" id="PTHR30595:SF6">
    <property type="entry name" value="SCHLAFEN ALBA-2 DOMAIN-CONTAINING PROTEIN"/>
    <property type="match status" value="1"/>
</dbReference>
<dbReference type="Gene3D" id="3.30.950.30">
    <property type="entry name" value="Schlafen, AAA domain"/>
    <property type="match status" value="1"/>
</dbReference>
<dbReference type="InterPro" id="IPR038461">
    <property type="entry name" value="Schlafen_AlbA_2_dom_sf"/>
</dbReference>
<evidence type="ECO:0000259" key="2">
    <source>
        <dbReference type="Pfam" id="PF21247"/>
    </source>
</evidence>
<dbReference type="InterPro" id="IPR038475">
    <property type="entry name" value="RecG_C_sf"/>
</dbReference>
<dbReference type="PANTHER" id="PTHR30595">
    <property type="entry name" value="GLPR-RELATED TRANSCRIPTIONAL REPRESSOR"/>
    <property type="match status" value="1"/>
</dbReference>
<dbReference type="Pfam" id="PF21247">
    <property type="entry name" value="Fic-like_C"/>
    <property type="match status" value="1"/>
</dbReference>
<comment type="caution">
    <text evidence="3">The sequence shown here is derived from an EMBL/GenBank/DDBJ whole genome shotgun (WGS) entry which is preliminary data.</text>
</comment>
<keyword evidence="4" id="KW-1185">Reference proteome</keyword>
<feature type="domain" description="Schlafen AlbA-2" evidence="1">
    <location>
        <begin position="21"/>
        <end position="138"/>
    </location>
</feature>
<evidence type="ECO:0000313" key="4">
    <source>
        <dbReference type="Proteomes" id="UP000051679"/>
    </source>
</evidence>
<dbReference type="EMBL" id="AYYO01000056">
    <property type="protein sequence ID" value="KRM54367.1"/>
    <property type="molecule type" value="Genomic_DNA"/>
</dbReference>
<dbReference type="PATRIC" id="fig|1291052.5.peg.599"/>
<organism evidence="3 4">
    <name type="scientific">Lacticaseibacillus sharpeae JCM 1186 = DSM 20505</name>
    <dbReference type="NCBI Taxonomy" id="1291052"/>
    <lineage>
        <taxon>Bacteria</taxon>
        <taxon>Bacillati</taxon>
        <taxon>Bacillota</taxon>
        <taxon>Bacilli</taxon>
        <taxon>Lactobacillales</taxon>
        <taxon>Lactobacillaceae</taxon>
        <taxon>Lacticaseibacillus</taxon>
    </lineage>
</organism>
<protein>
    <submittedName>
        <fullName evidence="3">Uncharacterized protein</fullName>
    </submittedName>
</protein>
<feature type="domain" description="Filamentation induced by cAMP protein Fic-like C-terminal" evidence="2">
    <location>
        <begin position="440"/>
        <end position="495"/>
    </location>
</feature>
<dbReference type="STRING" id="1291052.FC18_GL000588"/>